<keyword evidence="5" id="KW-0805">Transcription regulation</keyword>
<dbReference type="InterPro" id="IPR002401">
    <property type="entry name" value="Cyt_P450_E_grp-I"/>
</dbReference>
<keyword evidence="7" id="KW-0804">Transcription</keyword>
<dbReference type="PROSITE" id="PS00463">
    <property type="entry name" value="ZN2_CY6_FUNGAL_1"/>
    <property type="match status" value="1"/>
</dbReference>
<dbReference type="InterPro" id="IPR001128">
    <property type="entry name" value="Cyt_P450"/>
</dbReference>
<dbReference type="Gene3D" id="1.10.630.10">
    <property type="entry name" value="Cytochrome P450"/>
    <property type="match status" value="1"/>
</dbReference>
<dbReference type="InterPro" id="IPR036396">
    <property type="entry name" value="Cyt_P450_sf"/>
</dbReference>
<keyword evidence="4 9" id="KW-0408">Iron</keyword>
<comment type="cofactor">
    <cofactor evidence="1 9">
        <name>heme</name>
        <dbReference type="ChEBI" id="CHEBI:30413"/>
    </cofactor>
</comment>
<keyword evidence="8" id="KW-0539">Nucleus</keyword>
<proteinExistence type="predicted"/>
<evidence type="ECO:0000256" key="4">
    <source>
        <dbReference type="ARBA" id="ARBA00023004"/>
    </source>
</evidence>
<feature type="domain" description="Zn(2)-C6 fungal-type" evidence="12">
    <location>
        <begin position="860"/>
        <end position="890"/>
    </location>
</feature>
<evidence type="ECO:0000313" key="13">
    <source>
        <dbReference type="EMBL" id="QKX54536.1"/>
    </source>
</evidence>
<dbReference type="CDD" id="cd00067">
    <property type="entry name" value="GAL4"/>
    <property type="match status" value="1"/>
</dbReference>
<dbReference type="GO" id="GO:0008270">
    <property type="term" value="F:zinc ion binding"/>
    <property type="evidence" value="ECO:0007669"/>
    <property type="project" value="InterPro"/>
</dbReference>
<dbReference type="Pfam" id="PF00067">
    <property type="entry name" value="p450"/>
    <property type="match status" value="1"/>
</dbReference>
<keyword evidence="2 9" id="KW-0479">Metal-binding</keyword>
<name>A0A7H8QKX0_TALRU</name>
<gene>
    <name evidence="13" type="ORF">TRUGW13939_01623</name>
</gene>
<evidence type="ECO:0000256" key="10">
    <source>
        <dbReference type="SAM" id="MobiDB-lite"/>
    </source>
</evidence>
<accession>A0A7H8QKX0</accession>
<evidence type="ECO:0000256" key="11">
    <source>
        <dbReference type="SAM" id="Phobius"/>
    </source>
</evidence>
<keyword evidence="11" id="KW-0812">Transmembrane</keyword>
<keyword evidence="3" id="KW-0560">Oxidoreductase</keyword>
<dbReference type="SUPFAM" id="SSF48264">
    <property type="entry name" value="Cytochrome P450"/>
    <property type="match status" value="1"/>
</dbReference>
<evidence type="ECO:0000256" key="1">
    <source>
        <dbReference type="ARBA" id="ARBA00001971"/>
    </source>
</evidence>
<dbReference type="PROSITE" id="PS00086">
    <property type="entry name" value="CYTOCHROME_P450"/>
    <property type="match status" value="1"/>
</dbReference>
<dbReference type="GeneID" id="55989133"/>
<dbReference type="SMART" id="SM00066">
    <property type="entry name" value="GAL4"/>
    <property type="match status" value="1"/>
</dbReference>
<evidence type="ECO:0000256" key="7">
    <source>
        <dbReference type="ARBA" id="ARBA00023163"/>
    </source>
</evidence>
<dbReference type="InterPro" id="IPR017972">
    <property type="entry name" value="Cyt_P450_CS"/>
</dbReference>
<dbReference type="InterPro" id="IPR036864">
    <property type="entry name" value="Zn2-C6_fun-type_DNA-bd_sf"/>
</dbReference>
<dbReference type="GO" id="GO:0004497">
    <property type="term" value="F:monooxygenase activity"/>
    <property type="evidence" value="ECO:0007669"/>
    <property type="project" value="InterPro"/>
</dbReference>
<keyword evidence="11" id="KW-1133">Transmembrane helix</keyword>
<evidence type="ECO:0000256" key="2">
    <source>
        <dbReference type="ARBA" id="ARBA00022723"/>
    </source>
</evidence>
<dbReference type="RefSeq" id="XP_035340715.1">
    <property type="nucleotide sequence ID" value="XM_035484822.1"/>
</dbReference>
<dbReference type="KEGG" id="trg:TRUGW13939_01623"/>
<dbReference type="InterPro" id="IPR021858">
    <property type="entry name" value="Fun_TF"/>
</dbReference>
<keyword evidence="11" id="KW-0472">Membrane</keyword>
<dbReference type="PANTHER" id="PTHR24305">
    <property type="entry name" value="CYTOCHROME P450"/>
    <property type="match status" value="1"/>
</dbReference>
<feature type="transmembrane region" description="Helical" evidence="11">
    <location>
        <begin position="7"/>
        <end position="25"/>
    </location>
</feature>
<evidence type="ECO:0000256" key="5">
    <source>
        <dbReference type="ARBA" id="ARBA00023015"/>
    </source>
</evidence>
<evidence type="ECO:0000256" key="3">
    <source>
        <dbReference type="ARBA" id="ARBA00023002"/>
    </source>
</evidence>
<dbReference type="InterPro" id="IPR050121">
    <property type="entry name" value="Cytochrome_P450_monoxygenase"/>
</dbReference>
<evidence type="ECO:0000256" key="8">
    <source>
        <dbReference type="ARBA" id="ARBA00023242"/>
    </source>
</evidence>
<feature type="region of interest" description="Disordered" evidence="10">
    <location>
        <begin position="939"/>
        <end position="968"/>
    </location>
</feature>
<dbReference type="GO" id="GO:0003677">
    <property type="term" value="F:DNA binding"/>
    <property type="evidence" value="ECO:0007669"/>
    <property type="project" value="UniProtKB-KW"/>
</dbReference>
<dbReference type="PRINTS" id="PR00463">
    <property type="entry name" value="EP450I"/>
</dbReference>
<feature type="binding site" description="axial binding residue" evidence="9">
    <location>
        <position position="454"/>
    </location>
    <ligand>
        <name>heme</name>
        <dbReference type="ChEBI" id="CHEBI:30413"/>
    </ligand>
    <ligandPart>
        <name>Fe</name>
        <dbReference type="ChEBI" id="CHEBI:18248"/>
    </ligandPart>
</feature>
<evidence type="ECO:0000259" key="12">
    <source>
        <dbReference type="PROSITE" id="PS00463"/>
    </source>
</evidence>
<dbReference type="InterPro" id="IPR001138">
    <property type="entry name" value="Zn2Cys6_DnaBD"/>
</dbReference>
<keyword evidence="14" id="KW-1185">Reference proteome</keyword>
<dbReference type="GO" id="GO:0005506">
    <property type="term" value="F:iron ion binding"/>
    <property type="evidence" value="ECO:0007669"/>
    <property type="project" value="InterPro"/>
</dbReference>
<dbReference type="PRINTS" id="PR00385">
    <property type="entry name" value="P450"/>
</dbReference>
<evidence type="ECO:0000313" key="14">
    <source>
        <dbReference type="Proteomes" id="UP000509510"/>
    </source>
</evidence>
<dbReference type="GO" id="GO:0016705">
    <property type="term" value="F:oxidoreductase activity, acting on paired donors, with incorporation or reduction of molecular oxygen"/>
    <property type="evidence" value="ECO:0007669"/>
    <property type="project" value="InterPro"/>
</dbReference>
<evidence type="ECO:0000256" key="6">
    <source>
        <dbReference type="ARBA" id="ARBA00023125"/>
    </source>
</evidence>
<dbReference type="GO" id="GO:0020037">
    <property type="term" value="F:heme binding"/>
    <property type="evidence" value="ECO:0007669"/>
    <property type="project" value="InterPro"/>
</dbReference>
<dbReference type="EMBL" id="CP055898">
    <property type="protein sequence ID" value="QKX54536.1"/>
    <property type="molecule type" value="Genomic_DNA"/>
</dbReference>
<evidence type="ECO:0000256" key="9">
    <source>
        <dbReference type="PIRSR" id="PIRSR602401-1"/>
    </source>
</evidence>
<keyword evidence="6" id="KW-0238">DNA-binding</keyword>
<dbReference type="Gene3D" id="4.10.240.10">
    <property type="entry name" value="Zn(2)-C6 fungal-type DNA-binding domain"/>
    <property type="match status" value="1"/>
</dbReference>
<dbReference type="GO" id="GO:0000981">
    <property type="term" value="F:DNA-binding transcription factor activity, RNA polymerase II-specific"/>
    <property type="evidence" value="ECO:0007669"/>
    <property type="project" value="InterPro"/>
</dbReference>
<dbReference type="OrthoDB" id="4525710at2759"/>
<reference evidence="14" key="1">
    <citation type="submission" date="2020-06" db="EMBL/GenBank/DDBJ databases">
        <title>A chromosome-scale genome assembly of Talaromyces rugulosus W13939.</title>
        <authorList>
            <person name="Wang B."/>
            <person name="Guo L."/>
            <person name="Ye K."/>
            <person name="Wang L."/>
        </authorList>
    </citation>
    <scope>NUCLEOTIDE SEQUENCE [LARGE SCALE GENOMIC DNA]</scope>
    <source>
        <strain evidence="14">W13939</strain>
    </source>
</reference>
<dbReference type="Pfam" id="PF11951">
    <property type="entry name" value="Fungal_trans_2"/>
    <property type="match status" value="1"/>
</dbReference>
<sequence>MPLVASSIVAIGVAFLFHHVYWILFSCPLAKIPGPKLFALTGLGLIKEDFQGTRTRTIHRLHQQYGTVVRIGPNEVSFNSLTALRQIYGAGSPFGRPAAFYRIFSMYGQKQLFTFYSSFDHAARKKAMSQMYSKSTVLKGSVANSVQSKAKQFIDLIESDPQTASNLAESLHFFSLDNMTWLVFGDRGATKALMGQSSDRQILSDIHEPTARRYSWFRIHVPRYTRLVMSCSSLLRSIIDLFGILPGKMPLAYTGLQDFALRTFNTHCQDKASEGGLMMRLIHGQNGNSGGKHLSNMEIVAECADNLDAGLKTTSDTLMFALWVLSLPKHRQYQQRLIAEVKDAISGLAGTGSILPVDVCDQLPLLDAIIKETLRLYAPIPASQPRTSTQDTTIDGYHIPAGTVVSCQAFSLHRNPEIFPRPNTFDPDRWLASDAETAEMKRWWWPFSSGARMCLGTHFALAEMKTLLAAIYQTYSTTLSSEFENLSPTSTSRFELVYDDSFPINEVRLAYPFLFATESNMWRGKRASNAVSHSRNNNYRNFRQNGTTYEMDTGTVSAFHQHVLGVPKSTREVRYTNKAQFVRTLDAERRLLSADTTNSKNPFIVFTHVDLQTFKTDLSTDDAQIYDSFEDELQLLVVKIPLSPHGIALGSFNKILLRSLVAMNGVDLQLEDLGSTDREFGGRIKSPDKQYLPINLPSGYSGDWPTLVIEAGWSEGKAKLARDASWWLTSGVGEVKSVLTLSVSQTRREITMEIWELVNRATRQEPNRKAPAVTQHLVLSQATPTSPLTTTNAPLIIDFEKLFLRAPNASNAEDNIVLSEDILQYYALSLHYPGNYMSSSPPLSLLQAIINHRNMRVTKGCALCRNRHVRCVVPVGASSCSYCTRLGQPCHLEPRFKFRPVRHIYQQCDSAQARFDLVWDDQQVWVGVSQPVTFVSETDDFTGEPLESEDKYQEPELSYPSPDDSQPIAPTVVESVPTDILLDTTPSPGPIDVSTLSLREAFLIRSYIQKIAAVADICDSQSHFSTEVPRRALEEPMLLKALLALAARHDSILTNRSDCEASAFHGECLEMLIVALNQPQETYDENLLITVVVLRFYEELERITDRKCHLLGSNRLLNLMSRSASSGGIAEAVSWQFLRQAIYSSIVQSEPMQLDMRNYERSSVFHRDDDAAHANAIIFLCACIIQQCCATPGYAIDRESWQRLADHVEEWHRNKPRTWQPLRYEAPDLSADRPFPELWIMSPPAVVGLQYYHASKIFLTLSDAPSQQMTDYEMSRARLVAEKKIASHVVTAIGLSLSNENVQNSYFIASHLLQRFGYCLRQPAEQQGALQFLSRVEETLGWRTSWIGQELEHQWMELAAFSFDGG</sequence>
<organism evidence="13 14">
    <name type="scientific">Talaromyces rugulosus</name>
    <name type="common">Penicillium rugulosum</name>
    <dbReference type="NCBI Taxonomy" id="121627"/>
    <lineage>
        <taxon>Eukaryota</taxon>
        <taxon>Fungi</taxon>
        <taxon>Dikarya</taxon>
        <taxon>Ascomycota</taxon>
        <taxon>Pezizomycotina</taxon>
        <taxon>Eurotiomycetes</taxon>
        <taxon>Eurotiomycetidae</taxon>
        <taxon>Eurotiales</taxon>
        <taxon>Trichocomaceae</taxon>
        <taxon>Talaromyces</taxon>
        <taxon>Talaromyces sect. Islandici</taxon>
    </lineage>
</organism>
<dbReference type="Proteomes" id="UP000509510">
    <property type="component" value="Chromosome I"/>
</dbReference>
<dbReference type="SUPFAM" id="SSF57701">
    <property type="entry name" value="Zn2/Cys6 DNA-binding domain"/>
    <property type="match status" value="1"/>
</dbReference>
<dbReference type="PANTHER" id="PTHR24305:SF164">
    <property type="entry name" value="P450, PUTATIVE (EUROFUNG)-RELATED"/>
    <property type="match status" value="1"/>
</dbReference>
<protein>
    <recommendedName>
        <fullName evidence="12">Zn(2)-C6 fungal-type domain-containing protein</fullName>
    </recommendedName>
</protein>
<keyword evidence="9" id="KW-0349">Heme</keyword>